<dbReference type="CDD" id="cd00077">
    <property type="entry name" value="HDc"/>
    <property type="match status" value="1"/>
</dbReference>
<reference evidence="3" key="1">
    <citation type="journal article" date="2015" name="Proc. Natl. Acad. Sci. U.S.A.">
        <title>Networks of energetic and metabolic interactions define dynamics in microbial communities.</title>
        <authorList>
            <person name="Embree M."/>
            <person name="Liu J.K."/>
            <person name="Al-Bassam M.M."/>
            <person name="Zengler K."/>
        </authorList>
    </citation>
    <scope>NUCLEOTIDE SEQUENCE</scope>
</reference>
<dbReference type="Gene3D" id="1.10.3090.10">
    <property type="entry name" value="cca-adding enzyme, domain 2"/>
    <property type="match status" value="1"/>
</dbReference>
<keyword evidence="1" id="KW-0547">Nucleotide-binding</keyword>
<dbReference type="SUPFAM" id="SSF109604">
    <property type="entry name" value="HD-domain/PDEase-like"/>
    <property type="match status" value="1"/>
</dbReference>
<comment type="caution">
    <text evidence="3">The sequence shown here is derived from an EMBL/GenBank/DDBJ whole genome shotgun (WGS) entry which is preliminary data.</text>
</comment>
<dbReference type="Pfam" id="PF01966">
    <property type="entry name" value="HD"/>
    <property type="match status" value="1"/>
</dbReference>
<dbReference type="InterPro" id="IPR050124">
    <property type="entry name" value="tRNA_CCA-adding_enzyme"/>
</dbReference>
<gene>
    <name evidence="3" type="ORF">ASZ90_019266</name>
</gene>
<protein>
    <submittedName>
        <fullName evidence="3">Trna nucleotidyltransferase, cc-adding</fullName>
        <ecNumber evidence="3">2.7.7.72</ecNumber>
    </submittedName>
</protein>
<dbReference type="NCBIfam" id="TIGR00277">
    <property type="entry name" value="HDIG"/>
    <property type="match status" value="1"/>
</dbReference>
<dbReference type="EMBL" id="LNQE01001884">
    <property type="protein sequence ID" value="KUG03344.1"/>
    <property type="molecule type" value="Genomic_DNA"/>
</dbReference>
<proteinExistence type="predicted"/>
<dbReference type="InterPro" id="IPR006675">
    <property type="entry name" value="HDIG_dom"/>
</dbReference>
<keyword evidence="3" id="KW-0808">Transferase</keyword>
<dbReference type="AlphaFoldDB" id="A0A0W8E3V6"/>
<dbReference type="PANTHER" id="PTHR47545">
    <property type="entry name" value="MULTIFUNCTIONAL CCA PROTEIN"/>
    <property type="match status" value="1"/>
</dbReference>
<sequence length="223" mass="25890">MQFGKDYAILGVKAVKNIEDVFIPIEQHLLEDEKPSLYLRDLAKSRWFIETYPFTLLGDLREVEQSPLHHPEGSVWQHTLLVVDLAAEGRHLSENPRVFMWSALLHDLGKAHTTRMRRGKITAYDHDKHGAVLAAAFLQEFTDDDEFIKKVSRMVRWHMQILFVVKKLPFADIDQMISEVSPGEIALLSLCDRLGRGEMTEEMRLIELENMKHFISKCQQHQN</sequence>
<dbReference type="PANTHER" id="PTHR47545:SF2">
    <property type="entry name" value="CC-ADDING TRNA NUCLEOTIDYLTRANSFERASE"/>
    <property type="match status" value="1"/>
</dbReference>
<name>A0A0W8E3V6_9ZZZZ</name>
<accession>A0A0W8E3V6</accession>
<dbReference type="EC" id="2.7.7.72" evidence="3"/>
<feature type="domain" description="HD" evidence="2">
    <location>
        <begin position="75"/>
        <end position="159"/>
    </location>
</feature>
<dbReference type="GO" id="GO:0004810">
    <property type="term" value="F:CCA tRNA nucleotidyltransferase activity"/>
    <property type="evidence" value="ECO:0007669"/>
    <property type="project" value="UniProtKB-EC"/>
</dbReference>
<evidence type="ECO:0000256" key="1">
    <source>
        <dbReference type="ARBA" id="ARBA00022741"/>
    </source>
</evidence>
<dbReference type="GO" id="GO:0000166">
    <property type="term" value="F:nucleotide binding"/>
    <property type="evidence" value="ECO:0007669"/>
    <property type="project" value="UniProtKB-KW"/>
</dbReference>
<dbReference type="InterPro" id="IPR006674">
    <property type="entry name" value="HD_domain"/>
</dbReference>
<evidence type="ECO:0000259" key="2">
    <source>
        <dbReference type="Pfam" id="PF01966"/>
    </source>
</evidence>
<organism evidence="3">
    <name type="scientific">hydrocarbon metagenome</name>
    <dbReference type="NCBI Taxonomy" id="938273"/>
    <lineage>
        <taxon>unclassified sequences</taxon>
        <taxon>metagenomes</taxon>
        <taxon>ecological metagenomes</taxon>
    </lineage>
</organism>
<evidence type="ECO:0000313" key="3">
    <source>
        <dbReference type="EMBL" id="KUG03344.1"/>
    </source>
</evidence>
<dbReference type="InterPro" id="IPR003607">
    <property type="entry name" value="HD/PDEase_dom"/>
</dbReference>
<keyword evidence="3" id="KW-0548">Nucleotidyltransferase</keyword>